<dbReference type="EMBL" id="CP029288">
    <property type="protein sequence ID" value="AWR97893.1"/>
    <property type="molecule type" value="Genomic_DNA"/>
</dbReference>
<accession>A0A2U9IPG3</accession>
<dbReference type="Proteomes" id="UP000248410">
    <property type="component" value="Chromosome"/>
</dbReference>
<reference evidence="1 2" key="1">
    <citation type="submission" date="2018-05" db="EMBL/GenBank/DDBJ databases">
        <title>Complete Genome Sequences of Extremely Thermoacidophilic, Metal-Mobilizing Type-Strain Members of the Archaeal Family Sulfolobaceae: Acidianus brierleyi DSM-1651T, Acidianus sulfidivorans DSM-18786T, Metallosphaera hakonensis DSM-7519T, and Metallosphaera prunae DSM-10039T.</title>
        <authorList>
            <person name="Counts J.A."/>
            <person name="Kelly R.M."/>
        </authorList>
    </citation>
    <scope>NUCLEOTIDE SEQUENCE [LARGE SCALE GENOMIC DNA]</scope>
    <source>
        <strain evidence="1 2">JP7</strain>
    </source>
</reference>
<evidence type="ECO:0000313" key="2">
    <source>
        <dbReference type="Proteomes" id="UP000248410"/>
    </source>
</evidence>
<protein>
    <submittedName>
        <fullName evidence="1">Uncharacterized protein</fullName>
    </submittedName>
</protein>
<gene>
    <name evidence="1" type="ORF">DFR86_10325</name>
</gene>
<dbReference type="AlphaFoldDB" id="A0A2U9IPG3"/>
<keyword evidence="2" id="KW-1185">Reference proteome</keyword>
<evidence type="ECO:0000313" key="1">
    <source>
        <dbReference type="EMBL" id="AWR97893.1"/>
    </source>
</evidence>
<organism evidence="1 2">
    <name type="scientific">Acidianus sulfidivorans JP7</name>
    <dbReference type="NCBI Taxonomy" id="619593"/>
    <lineage>
        <taxon>Archaea</taxon>
        <taxon>Thermoproteota</taxon>
        <taxon>Thermoprotei</taxon>
        <taxon>Sulfolobales</taxon>
        <taxon>Sulfolobaceae</taxon>
        <taxon>Acidianus</taxon>
    </lineage>
</organism>
<sequence length="81" mass="9706">MRKNFSDISFERKTIKALLLRKRITAETFLWTKYISSRKRVIFVYTPYLVDKNSLTLNRRVTLNYTLFSVKQSVQNNVSRV</sequence>
<proteinExistence type="predicted"/>
<name>A0A2U9IPG3_9CREN</name>